<dbReference type="Proteomes" id="UP001174909">
    <property type="component" value="Unassembled WGS sequence"/>
</dbReference>
<sequence length="406" mass="46142">MATRRLSWQNRASEFRKLICRLSESLTERNDGQIKYIRQLTAEKARSSLDMLTELEERGEFSPYNTEPLVKLLQEINRHDLAQEVRGTYQTTYPDVTQHSAGATAAEDTKPDPKEDNLSQLDRSRFDRSNVGQLSWPLLLHKQNTQHMRSGSVTVFIPPSPSLPLGVRFGSSGSSLGRSGTIRRSGTYSIHSVVSEHPSQASLQLELVSQKASDRPSGLVMIPIEQHPSQAMQLSSHDHSLKRRGFYNWKPKITWKGKKDGGSYQEFTDRQKRITKYLWNIESRDLLSTICHKRYLQRINCPQNITVDIKCGEDNPHVFLCLYPHGLFDDAEKSMTLQFKVIIPNNCPPIPTKATFILSWEMLAKHENESFTKVRISEAIDASEVQNRDGLCTKISSPFPTSETAL</sequence>
<dbReference type="CDD" id="cd00045">
    <property type="entry name" value="DED"/>
    <property type="match status" value="1"/>
</dbReference>
<dbReference type="AlphaFoldDB" id="A0AA35THR6"/>
<feature type="compositionally biased region" description="Basic and acidic residues" evidence="1">
    <location>
        <begin position="107"/>
        <end position="124"/>
    </location>
</feature>
<reference evidence="3" key="1">
    <citation type="submission" date="2023-03" db="EMBL/GenBank/DDBJ databases">
        <authorList>
            <person name="Steffen K."/>
            <person name="Cardenas P."/>
        </authorList>
    </citation>
    <scope>NUCLEOTIDE SEQUENCE</scope>
</reference>
<evidence type="ECO:0000313" key="3">
    <source>
        <dbReference type="EMBL" id="CAI8047181.1"/>
    </source>
</evidence>
<keyword evidence="4" id="KW-1185">Reference proteome</keyword>
<protein>
    <recommendedName>
        <fullName evidence="2">DED domain-containing protein</fullName>
    </recommendedName>
</protein>
<feature type="compositionally biased region" description="Polar residues" evidence="1">
    <location>
        <begin position="92"/>
        <end position="101"/>
    </location>
</feature>
<proteinExistence type="predicted"/>
<evidence type="ECO:0000313" key="4">
    <source>
        <dbReference type="Proteomes" id="UP001174909"/>
    </source>
</evidence>
<feature type="domain" description="DED" evidence="2">
    <location>
        <begin position="14"/>
        <end position="87"/>
    </location>
</feature>
<feature type="region of interest" description="Disordered" evidence="1">
    <location>
        <begin position="92"/>
        <end position="124"/>
    </location>
</feature>
<dbReference type="GO" id="GO:0042981">
    <property type="term" value="P:regulation of apoptotic process"/>
    <property type="evidence" value="ECO:0007669"/>
    <property type="project" value="InterPro"/>
</dbReference>
<dbReference type="Pfam" id="PF01335">
    <property type="entry name" value="DED"/>
    <property type="match status" value="1"/>
</dbReference>
<name>A0AA35THR6_GEOBA</name>
<evidence type="ECO:0000256" key="1">
    <source>
        <dbReference type="SAM" id="MobiDB-lite"/>
    </source>
</evidence>
<gene>
    <name evidence="3" type="ORF">GBAR_LOCUS26077</name>
</gene>
<dbReference type="PROSITE" id="PS50168">
    <property type="entry name" value="DED"/>
    <property type="match status" value="1"/>
</dbReference>
<dbReference type="SMART" id="SM00031">
    <property type="entry name" value="DED"/>
    <property type="match status" value="1"/>
</dbReference>
<dbReference type="InterPro" id="IPR011029">
    <property type="entry name" value="DEATH-like_dom_sf"/>
</dbReference>
<evidence type="ECO:0000259" key="2">
    <source>
        <dbReference type="PROSITE" id="PS50168"/>
    </source>
</evidence>
<dbReference type="EMBL" id="CASHTH010003617">
    <property type="protein sequence ID" value="CAI8047181.1"/>
    <property type="molecule type" value="Genomic_DNA"/>
</dbReference>
<dbReference type="InterPro" id="IPR001875">
    <property type="entry name" value="DED_dom"/>
</dbReference>
<comment type="caution">
    <text evidence="3">The sequence shown here is derived from an EMBL/GenBank/DDBJ whole genome shotgun (WGS) entry which is preliminary data.</text>
</comment>
<organism evidence="3 4">
    <name type="scientific">Geodia barretti</name>
    <name type="common">Barrett's horny sponge</name>
    <dbReference type="NCBI Taxonomy" id="519541"/>
    <lineage>
        <taxon>Eukaryota</taxon>
        <taxon>Metazoa</taxon>
        <taxon>Porifera</taxon>
        <taxon>Demospongiae</taxon>
        <taxon>Heteroscleromorpha</taxon>
        <taxon>Tetractinellida</taxon>
        <taxon>Astrophorina</taxon>
        <taxon>Geodiidae</taxon>
        <taxon>Geodia</taxon>
    </lineage>
</organism>
<dbReference type="SUPFAM" id="SSF47986">
    <property type="entry name" value="DEATH domain"/>
    <property type="match status" value="1"/>
</dbReference>
<accession>A0AA35THR6</accession>
<dbReference type="Gene3D" id="1.10.533.10">
    <property type="entry name" value="Death Domain, Fas"/>
    <property type="match status" value="1"/>
</dbReference>